<comment type="caution">
    <text evidence="8">The sequence shown here is derived from an EMBL/GenBank/DDBJ whole genome shotgun (WGS) entry which is preliminary data.</text>
</comment>
<dbReference type="PANTHER" id="PTHR43818:SF1">
    <property type="entry name" value="GLYCOSYL HYDROLASE FAMILY 109 PROTEIN"/>
    <property type="match status" value="1"/>
</dbReference>
<evidence type="ECO:0000256" key="3">
    <source>
        <dbReference type="ARBA" id="ARBA00022801"/>
    </source>
</evidence>
<evidence type="ECO:0000259" key="7">
    <source>
        <dbReference type="Pfam" id="PF21252"/>
    </source>
</evidence>
<dbReference type="EMBL" id="BMHP01000003">
    <property type="protein sequence ID" value="GGD79478.1"/>
    <property type="molecule type" value="Genomic_DNA"/>
</dbReference>
<evidence type="ECO:0000256" key="2">
    <source>
        <dbReference type="ARBA" id="ARBA00009329"/>
    </source>
</evidence>
<dbReference type="SUPFAM" id="SSF55347">
    <property type="entry name" value="Glyceraldehyde-3-phosphate dehydrogenase-like, C-terminal domain"/>
    <property type="match status" value="1"/>
</dbReference>
<comment type="cofactor">
    <cofactor evidence="1">
        <name>NAD(+)</name>
        <dbReference type="ChEBI" id="CHEBI:57540"/>
    </cofactor>
</comment>
<proteinExistence type="inferred from homology"/>
<dbReference type="GO" id="GO:0000166">
    <property type="term" value="F:nucleotide binding"/>
    <property type="evidence" value="ECO:0007669"/>
    <property type="project" value="InterPro"/>
</dbReference>
<dbReference type="InterPro" id="IPR049303">
    <property type="entry name" value="Glyco_hydro_109_C"/>
</dbReference>
<gene>
    <name evidence="8" type="primary">nagA</name>
    <name evidence="8" type="ORF">GCM10010911_41940</name>
</gene>
<dbReference type="Pfam" id="PF21252">
    <property type="entry name" value="Glyco_hydro_109_C"/>
    <property type="match status" value="1"/>
</dbReference>
<dbReference type="GO" id="GO:0016798">
    <property type="term" value="F:hydrolase activity, acting on glycosyl bonds"/>
    <property type="evidence" value="ECO:0007669"/>
    <property type="project" value="UniProtKB-KW"/>
</dbReference>
<dbReference type="AlphaFoldDB" id="A0A916Z7Y3"/>
<evidence type="ECO:0000256" key="4">
    <source>
        <dbReference type="ARBA" id="ARBA00023027"/>
    </source>
</evidence>
<dbReference type="InterPro" id="IPR036291">
    <property type="entry name" value="NAD(P)-bd_dom_sf"/>
</dbReference>
<evidence type="ECO:0000313" key="9">
    <source>
        <dbReference type="Proteomes" id="UP000612456"/>
    </source>
</evidence>
<reference evidence="8" key="1">
    <citation type="journal article" date="2014" name="Int. J. Syst. Evol. Microbiol.">
        <title>Complete genome sequence of Corynebacterium casei LMG S-19264T (=DSM 44701T), isolated from a smear-ripened cheese.</title>
        <authorList>
            <consortium name="US DOE Joint Genome Institute (JGI-PGF)"/>
            <person name="Walter F."/>
            <person name="Albersmeier A."/>
            <person name="Kalinowski J."/>
            <person name="Ruckert C."/>
        </authorList>
    </citation>
    <scope>NUCLEOTIDE SEQUENCE</scope>
    <source>
        <strain evidence="8">CGMCC 1.15178</strain>
    </source>
</reference>
<dbReference type="InterPro" id="IPR050463">
    <property type="entry name" value="Gfo/Idh/MocA_oxidrdct_glycsds"/>
</dbReference>
<dbReference type="SUPFAM" id="SSF51735">
    <property type="entry name" value="NAD(P)-binding Rossmann-fold domains"/>
    <property type="match status" value="1"/>
</dbReference>
<evidence type="ECO:0000256" key="5">
    <source>
        <dbReference type="ARBA" id="ARBA00023295"/>
    </source>
</evidence>
<dbReference type="Pfam" id="PF01408">
    <property type="entry name" value="GFO_IDH_MocA"/>
    <property type="match status" value="1"/>
</dbReference>
<accession>A0A916Z7Y3</accession>
<reference evidence="8" key="2">
    <citation type="submission" date="2020-09" db="EMBL/GenBank/DDBJ databases">
        <authorList>
            <person name="Sun Q."/>
            <person name="Zhou Y."/>
        </authorList>
    </citation>
    <scope>NUCLEOTIDE SEQUENCE</scope>
    <source>
        <strain evidence="8">CGMCC 1.15178</strain>
    </source>
</reference>
<dbReference type="PANTHER" id="PTHR43818">
    <property type="entry name" value="BCDNA.GH03377"/>
    <property type="match status" value="1"/>
</dbReference>
<keyword evidence="5" id="KW-0326">Glycosidase</keyword>
<dbReference type="RefSeq" id="WP_188994568.1">
    <property type="nucleotide sequence ID" value="NZ_BMHP01000003.1"/>
</dbReference>
<dbReference type="Gene3D" id="3.30.360.10">
    <property type="entry name" value="Dihydrodipicolinate Reductase, domain 2"/>
    <property type="match status" value="1"/>
</dbReference>
<organism evidence="8 9">
    <name type="scientific">Paenibacillus nasutitermitis</name>
    <dbReference type="NCBI Taxonomy" id="1652958"/>
    <lineage>
        <taxon>Bacteria</taxon>
        <taxon>Bacillati</taxon>
        <taxon>Bacillota</taxon>
        <taxon>Bacilli</taxon>
        <taxon>Bacillales</taxon>
        <taxon>Paenibacillaceae</taxon>
        <taxon>Paenibacillus</taxon>
    </lineage>
</organism>
<comment type="similarity">
    <text evidence="2">Belongs to the Gfo/Idh/MocA family. Glycosyl hydrolase 109 subfamily.</text>
</comment>
<keyword evidence="9" id="KW-1185">Reference proteome</keyword>
<dbReference type="Gene3D" id="3.40.50.720">
    <property type="entry name" value="NAD(P)-binding Rossmann-like Domain"/>
    <property type="match status" value="1"/>
</dbReference>
<protein>
    <submittedName>
        <fullName evidence="8">Alpha-N-acetylgalactosaminidase</fullName>
    </submittedName>
</protein>
<evidence type="ECO:0000256" key="1">
    <source>
        <dbReference type="ARBA" id="ARBA00001911"/>
    </source>
</evidence>
<dbReference type="InterPro" id="IPR000683">
    <property type="entry name" value="Gfo/Idh/MocA-like_OxRdtase_N"/>
</dbReference>
<keyword evidence="4" id="KW-0520">NAD</keyword>
<feature type="domain" description="Gfo/Idh/MocA-like oxidoreductase N-terminal" evidence="6">
    <location>
        <begin position="6"/>
        <end position="122"/>
    </location>
</feature>
<feature type="domain" description="Glycosyl hydrolase 109 C-terminal" evidence="7">
    <location>
        <begin position="133"/>
        <end position="300"/>
    </location>
</feature>
<keyword evidence="3" id="KW-0378">Hydrolase</keyword>
<dbReference type="Proteomes" id="UP000612456">
    <property type="component" value="Unassembled WGS sequence"/>
</dbReference>
<name>A0A916Z7Y3_9BACL</name>
<evidence type="ECO:0000259" key="6">
    <source>
        <dbReference type="Pfam" id="PF01408"/>
    </source>
</evidence>
<evidence type="ECO:0000313" key="8">
    <source>
        <dbReference type="EMBL" id="GGD79478.1"/>
    </source>
</evidence>
<sequence length="400" mass="44609">MKTTVRLAVVGGSRGAYFSRSLNHLGGRAELVAVCDTDEGVLQKWKEDFPEVVGYSSYERLLEDPQVDAVFLATPLLLHASQAILAMKKGKHVMSEVIAAHTLEDSWELAETVEQTGLTYMMAENYCYMRSNMMIKNMVSQGAFGEITSAECGYIHDCRSLLHNRDGSLTWRGRKQRDFCGSTYPTHSLGPVSQWLGINREGGDEFDSLVTFSSKSRSTAKYFHEHFGGEHPGAGADFWKQGDSTVTLIRTKKGVVITLKYDTQSARPHNMTHYELQGTKGAYLSPRYDSEEPLIWLENQSAGAGAAAHAGREPEWGSLWNHADEWEHPLWKRWGEEANKAGHGGGDFFVLDEFVSAILEQRKPAIDVIDAITWSSVFPLSIQSIAEGGRPVKFVNFKHK</sequence>